<dbReference type="Gene3D" id="3.10.450.50">
    <property type="match status" value="1"/>
</dbReference>
<dbReference type="PROSITE" id="PS50177">
    <property type="entry name" value="NTF2_DOMAIN"/>
    <property type="match status" value="1"/>
</dbReference>
<dbReference type="OrthoDB" id="6507044at2759"/>
<feature type="domain" description="NTF2" evidence="3">
    <location>
        <begin position="391"/>
        <end position="502"/>
    </location>
</feature>
<dbReference type="GO" id="GO:0003700">
    <property type="term" value="F:DNA-binding transcription factor activity"/>
    <property type="evidence" value="ECO:0007669"/>
    <property type="project" value="InterPro"/>
</dbReference>
<reference evidence="5" key="1">
    <citation type="submission" date="2025-08" db="UniProtKB">
        <authorList>
            <consortium name="RefSeq"/>
        </authorList>
    </citation>
    <scope>IDENTIFICATION</scope>
</reference>
<protein>
    <submittedName>
        <fullName evidence="5">Uncharacterized protein LOC110988256</fullName>
    </submittedName>
</protein>
<dbReference type="KEGG" id="aplc:110988256"/>
<evidence type="ECO:0000313" key="4">
    <source>
        <dbReference type="Proteomes" id="UP000694845"/>
    </source>
</evidence>
<proteinExistence type="predicted"/>
<evidence type="ECO:0000256" key="1">
    <source>
        <dbReference type="ARBA" id="ARBA00004496"/>
    </source>
</evidence>
<dbReference type="InterPro" id="IPR018222">
    <property type="entry name" value="Nuclear_transport_factor_2_euk"/>
</dbReference>
<dbReference type="GO" id="GO:0005737">
    <property type="term" value="C:cytoplasm"/>
    <property type="evidence" value="ECO:0007669"/>
    <property type="project" value="UniProtKB-SubCell"/>
</dbReference>
<gene>
    <name evidence="5" type="primary">LOC110988256</name>
</gene>
<dbReference type="AlphaFoldDB" id="A0A8B7ZNX2"/>
<keyword evidence="4" id="KW-1185">Reference proteome</keyword>
<dbReference type="InterPro" id="IPR002075">
    <property type="entry name" value="NTF2_dom"/>
</dbReference>
<dbReference type="FunFam" id="3.10.450.50:FF:000005">
    <property type="entry name" value="Nuclear transport factor 2"/>
    <property type="match status" value="1"/>
</dbReference>
<organism evidence="4 5">
    <name type="scientific">Acanthaster planci</name>
    <name type="common">Crown-of-thorns starfish</name>
    <dbReference type="NCBI Taxonomy" id="133434"/>
    <lineage>
        <taxon>Eukaryota</taxon>
        <taxon>Metazoa</taxon>
        <taxon>Echinodermata</taxon>
        <taxon>Eleutherozoa</taxon>
        <taxon>Asterozoa</taxon>
        <taxon>Asteroidea</taxon>
        <taxon>Valvatacea</taxon>
        <taxon>Valvatida</taxon>
        <taxon>Acanthasteridae</taxon>
        <taxon>Acanthaster</taxon>
    </lineage>
</organism>
<keyword evidence="2" id="KW-0963">Cytoplasm</keyword>
<dbReference type="InterPro" id="IPR032710">
    <property type="entry name" value="NTF2-like_dom_sf"/>
</dbReference>
<dbReference type="SUPFAM" id="SSF54427">
    <property type="entry name" value="NTF2-like"/>
    <property type="match status" value="1"/>
</dbReference>
<dbReference type="Pfam" id="PF02136">
    <property type="entry name" value="NTF2"/>
    <property type="match status" value="1"/>
</dbReference>
<evidence type="ECO:0000256" key="2">
    <source>
        <dbReference type="ARBA" id="ARBA00022490"/>
    </source>
</evidence>
<name>A0A8B7ZNX2_ACAPL</name>
<dbReference type="GeneID" id="110988256"/>
<dbReference type="InterPro" id="IPR029309">
    <property type="entry name" value="CaRF"/>
</dbReference>
<comment type="subcellular location">
    <subcellularLocation>
        <location evidence="1">Cytoplasm</location>
    </subcellularLocation>
</comment>
<sequence length="507" mass="58231">MDFDSEDRKMEHSTEIQLQGDMGEAVEIEVRECPEGWPFTEQDGSTKVQARLQDGSSDLTMVIVAPNPEREGGPEYDNADRARIPSHITSNCTDSTSLFDVALSDRFGYVYSLDRAEKVRRDYEMRTNTSYVAVSNVKLNFGQTELSRENHRIYWEEPQQDTPLKSPSKINFDGVPFILLAKRVLDCQHGRDWRRRSKEKTERKRRKKPCGQETRKLGCLATIIMRELVCFPEFEIDENSEYKRKLTSKRLRVALKEGEVKGQKRIYVDLPEVSSHNHPVDQDTRVTHQALDERVLKKLQELVGGGVLGVEEMRLHLQNYVKNEICFGQPSIPLTNRRFFPSKFTIRTHIRRCCAPKKHLQQEENQVGRQLLLPAVTMAMDQIDLPQAQNIGQAFCTQYYNTFDMDRKLLAPLFTDVSIMSFEGDVKVGVNDIIQKLTALPFRTVKHVATSIDSQPTLDQSILVSVLGQVKTDEDPPKAFHQSFLLKSMNGTFYVLNDIFRLGLHNF</sequence>
<dbReference type="OMA" id="HIRRCCA"/>
<evidence type="ECO:0000313" key="5">
    <source>
        <dbReference type="RefSeq" id="XP_022107288.1"/>
    </source>
</evidence>
<dbReference type="CDD" id="cd00780">
    <property type="entry name" value="NTF2"/>
    <property type="match status" value="1"/>
</dbReference>
<dbReference type="GO" id="GO:0005635">
    <property type="term" value="C:nuclear envelope"/>
    <property type="evidence" value="ECO:0007669"/>
    <property type="project" value="UniProtKB-ARBA"/>
</dbReference>
<evidence type="ECO:0000259" key="3">
    <source>
        <dbReference type="PROSITE" id="PS50177"/>
    </source>
</evidence>
<dbReference type="Pfam" id="PF15299">
    <property type="entry name" value="ALS2CR8"/>
    <property type="match status" value="1"/>
</dbReference>
<dbReference type="Proteomes" id="UP000694845">
    <property type="component" value="Unplaced"/>
</dbReference>
<dbReference type="RefSeq" id="XP_022107288.1">
    <property type="nucleotide sequence ID" value="XM_022251596.1"/>
</dbReference>
<accession>A0A8B7ZNX2</accession>
<dbReference type="PANTHER" id="PTHR47456:SF1">
    <property type="entry name" value="PHD-TYPE DOMAIN-CONTAINING PROTEIN"/>
    <property type="match status" value="1"/>
</dbReference>
<dbReference type="GO" id="GO:0006606">
    <property type="term" value="P:protein import into nucleus"/>
    <property type="evidence" value="ECO:0007669"/>
    <property type="project" value="UniProtKB-ARBA"/>
</dbReference>
<dbReference type="PANTHER" id="PTHR47456">
    <property type="entry name" value="PHD-TYPE DOMAIN-CONTAINING PROTEIN"/>
    <property type="match status" value="1"/>
</dbReference>